<reference evidence="1 2" key="1">
    <citation type="submission" date="2019-07" db="EMBL/GenBank/DDBJ databases">
        <title>Complete Genome Sequence of Leptotrichia wadei Strain JCM16777.</title>
        <authorList>
            <person name="Watanabe S."/>
            <person name="Cui L."/>
        </authorList>
    </citation>
    <scope>NUCLEOTIDE SEQUENCE [LARGE SCALE GENOMIC DNA]</scope>
    <source>
        <strain evidence="1 2">JCM16777</strain>
    </source>
</reference>
<proteinExistence type="predicted"/>
<gene>
    <name evidence="1" type="ORF">JCM16777_0495</name>
</gene>
<dbReference type="Proteomes" id="UP000321943">
    <property type="component" value="Chromosome"/>
</dbReference>
<sequence length="216" mass="25166">MNIDLIKEAVEFSELQSKIFHNNLYGVTDGKKVGTYIEKLFQKFLEDKYGDLGTGNSAKGIDLPGLNTDIKATSIVQPQSSCPYRNARQKIFGLGYNLIVFVYEKKDYIDNDQRLCKINFKYITFIEKHRTADYTTTQMLINMKNAGANKEDIMSYLNDRRIPEDEIEHNMIAEEILKKTFEQGYLTVSNALQWRLQYKRVIELNNQIEGVYNYVR</sequence>
<evidence type="ECO:0000313" key="2">
    <source>
        <dbReference type="Proteomes" id="UP000321943"/>
    </source>
</evidence>
<organism evidence="1 2">
    <name type="scientific">Leptotrichia wadei</name>
    <dbReference type="NCBI Taxonomy" id="157687"/>
    <lineage>
        <taxon>Bacteria</taxon>
        <taxon>Fusobacteriati</taxon>
        <taxon>Fusobacteriota</taxon>
        <taxon>Fusobacteriia</taxon>
        <taxon>Fusobacteriales</taxon>
        <taxon>Leptotrichiaceae</taxon>
        <taxon>Leptotrichia</taxon>
    </lineage>
</organism>
<dbReference type="REBASE" id="368847">
    <property type="entry name" value="Lwa16777ORF496P"/>
</dbReference>
<accession>A0A7U6QYM9</accession>
<dbReference type="AlphaFoldDB" id="A0A7U6QYM9"/>
<dbReference type="KEGG" id="lwd:JCM16777_0495"/>
<evidence type="ECO:0000313" key="1">
    <source>
        <dbReference type="EMBL" id="BBM42246.1"/>
    </source>
</evidence>
<evidence type="ECO:0008006" key="3">
    <source>
        <dbReference type="Google" id="ProtNLM"/>
    </source>
</evidence>
<dbReference type="GeneID" id="84803853"/>
<protein>
    <recommendedName>
        <fullName evidence="3">Restriction endonuclease</fullName>
    </recommendedName>
</protein>
<name>A0A7U6QYM9_9FUSO</name>
<dbReference type="RefSeq" id="WP_018498828.1">
    <property type="nucleotide sequence ID" value="NZ_AP019829.2"/>
</dbReference>
<dbReference type="EMBL" id="AP019829">
    <property type="protein sequence ID" value="BBM42246.1"/>
    <property type="molecule type" value="Genomic_DNA"/>
</dbReference>